<keyword evidence="2" id="KW-1185">Reference proteome</keyword>
<accession>A0AC61MXK3</accession>
<evidence type="ECO:0000313" key="1">
    <source>
        <dbReference type="EMBL" id="QUC67517.1"/>
    </source>
</evidence>
<dbReference type="EMBL" id="CP068393">
    <property type="protein sequence ID" value="QUC67517.1"/>
    <property type="molecule type" value="Genomic_DNA"/>
</dbReference>
<dbReference type="Proteomes" id="UP000682782">
    <property type="component" value="Chromosome"/>
</dbReference>
<name>A0AC61MXK3_9FIRM</name>
<protein>
    <submittedName>
        <fullName evidence="1">Uncharacterized protein</fullName>
    </submittedName>
</protein>
<sequence>MKKLLISLTALMLVLFVCISVMAENSSPATQLYDSLVQTLFHTDNITLTGTAKFSLDGVWFKTAKITLKQDGNRTFRELSLRGPKRDGTVQKNGYTIVTDGTALYLMEAVTPGVYRTGGTAEHTSLLRNSLETEQLIGLGRALVGQADLFLGADAVTETREGDIRFELKDNVPDLFNAMVNNIFQFAGRRYFDEDFDCYSMENSARIDDYETVTRGILYTARTVSLKEASVTLKRYGNGVMQYLEGDIALNVENDGEGMRQVDVSFQVNVKDVDKTTVKRFAPDDYGVVSEYEMAAEEPRFFDDSDLNGPELQALNTLTSAGFDKNTIVYMAYYNKAEEGYEVSFGGAEGWEETFLISADEKLTEMIPASSEWQNGSEDQFTYNPEPDKEMDEQALEFVNSFIQGVNPDLSKSLKELKTDWLYKRYDHVYAQYTGKTQDENSSVVTVVVRISPDLRVESFSCRSDTTIQ</sequence>
<reference evidence="1" key="1">
    <citation type="submission" date="2021-01" db="EMBL/GenBank/DDBJ databases">
        <title>Complete genome sequence of Clostridiales bacterium R-7.</title>
        <authorList>
            <person name="Mahoney-Kurpe S.C."/>
            <person name="Palevich N."/>
            <person name="Koike S."/>
            <person name="Moon C.D."/>
            <person name="Attwood G.T."/>
        </authorList>
    </citation>
    <scope>NUCLEOTIDE SEQUENCE</scope>
    <source>
        <strain evidence="1">R-7</strain>
    </source>
</reference>
<proteinExistence type="predicted"/>
<evidence type="ECO:0000313" key="2">
    <source>
        <dbReference type="Proteomes" id="UP000682782"/>
    </source>
</evidence>
<gene>
    <name evidence="1" type="ORF">JYE49_02110</name>
</gene>
<organism evidence="1 2">
    <name type="scientific">Aristaeella hokkaidonensis</name>
    <dbReference type="NCBI Taxonomy" id="3046382"/>
    <lineage>
        <taxon>Bacteria</taxon>
        <taxon>Bacillati</taxon>
        <taxon>Bacillota</taxon>
        <taxon>Clostridia</taxon>
        <taxon>Eubacteriales</taxon>
        <taxon>Aristaeellaceae</taxon>
        <taxon>Aristaeella</taxon>
    </lineage>
</organism>